<name>A0AAW2F5Y4_9HYME</name>
<keyword evidence="1" id="KW-0812">Transmembrane</keyword>
<accession>A0AAW2F5Y4</accession>
<comment type="caution">
    <text evidence="2">The sequence shown here is derived from an EMBL/GenBank/DDBJ whole genome shotgun (WGS) entry which is preliminary data.</text>
</comment>
<dbReference type="EMBL" id="JADYXP020000013">
    <property type="protein sequence ID" value="KAL0111313.1"/>
    <property type="molecule type" value="Genomic_DNA"/>
</dbReference>
<proteinExistence type="predicted"/>
<keyword evidence="1" id="KW-1133">Transmembrane helix</keyword>
<gene>
    <name evidence="2" type="ORF">PUN28_012903</name>
</gene>
<dbReference type="Proteomes" id="UP001430953">
    <property type="component" value="Unassembled WGS sequence"/>
</dbReference>
<evidence type="ECO:0000313" key="3">
    <source>
        <dbReference type="Proteomes" id="UP001430953"/>
    </source>
</evidence>
<keyword evidence="1" id="KW-0472">Membrane</keyword>
<protein>
    <submittedName>
        <fullName evidence="2">Uncharacterized protein</fullName>
    </submittedName>
</protein>
<evidence type="ECO:0000256" key="1">
    <source>
        <dbReference type="SAM" id="Phobius"/>
    </source>
</evidence>
<dbReference type="AlphaFoldDB" id="A0AAW2F5Y4"/>
<organism evidence="2 3">
    <name type="scientific">Cardiocondyla obscurior</name>
    <dbReference type="NCBI Taxonomy" id="286306"/>
    <lineage>
        <taxon>Eukaryota</taxon>
        <taxon>Metazoa</taxon>
        <taxon>Ecdysozoa</taxon>
        <taxon>Arthropoda</taxon>
        <taxon>Hexapoda</taxon>
        <taxon>Insecta</taxon>
        <taxon>Pterygota</taxon>
        <taxon>Neoptera</taxon>
        <taxon>Endopterygota</taxon>
        <taxon>Hymenoptera</taxon>
        <taxon>Apocrita</taxon>
        <taxon>Aculeata</taxon>
        <taxon>Formicoidea</taxon>
        <taxon>Formicidae</taxon>
        <taxon>Myrmicinae</taxon>
        <taxon>Cardiocondyla</taxon>
    </lineage>
</organism>
<reference evidence="2 3" key="1">
    <citation type="submission" date="2023-03" db="EMBL/GenBank/DDBJ databases">
        <title>High recombination rates correlate with genetic variation in Cardiocondyla obscurior ants.</title>
        <authorList>
            <person name="Errbii M."/>
        </authorList>
    </citation>
    <scope>NUCLEOTIDE SEQUENCE [LARGE SCALE GENOMIC DNA]</scope>
    <source>
        <strain evidence="2">Alpha-2009</strain>
        <tissue evidence="2">Whole body</tissue>
    </source>
</reference>
<sequence length="77" mass="8829">MLICRMFLQRAHDPVKKGQISTLVRADVDAQHHRAFQMDQYKDARTSILLVACGSLQMIPASLLSMFTPENRMRIKV</sequence>
<evidence type="ECO:0000313" key="2">
    <source>
        <dbReference type="EMBL" id="KAL0111313.1"/>
    </source>
</evidence>
<keyword evidence="3" id="KW-1185">Reference proteome</keyword>
<feature type="transmembrane region" description="Helical" evidence="1">
    <location>
        <begin position="48"/>
        <end position="67"/>
    </location>
</feature>